<organism evidence="3 4">
    <name type="scientific">Streptomyces violaceorubidus</name>
    <dbReference type="NCBI Taxonomy" id="284042"/>
    <lineage>
        <taxon>Bacteria</taxon>
        <taxon>Bacillati</taxon>
        <taxon>Actinomycetota</taxon>
        <taxon>Actinomycetes</taxon>
        <taxon>Kitasatosporales</taxon>
        <taxon>Streptomycetaceae</taxon>
        <taxon>Streptomyces</taxon>
    </lineage>
</organism>
<keyword evidence="4" id="KW-1185">Reference proteome</keyword>
<feature type="transmembrane region" description="Helical" evidence="2">
    <location>
        <begin position="61"/>
        <end position="80"/>
    </location>
</feature>
<gene>
    <name evidence="3" type="ORF">ABT188_24040</name>
</gene>
<keyword evidence="2" id="KW-1133">Transmembrane helix</keyword>
<keyword evidence="2" id="KW-0472">Membrane</keyword>
<dbReference type="InterPro" id="IPR047789">
    <property type="entry name" value="CU044_5270-like"/>
</dbReference>
<dbReference type="Proteomes" id="UP001496720">
    <property type="component" value="Unassembled WGS sequence"/>
</dbReference>
<feature type="region of interest" description="Disordered" evidence="1">
    <location>
        <begin position="1"/>
        <end position="38"/>
    </location>
</feature>
<dbReference type="NCBIfam" id="NF038083">
    <property type="entry name" value="CU044_5270_fam"/>
    <property type="match status" value="1"/>
</dbReference>
<comment type="caution">
    <text evidence="3">The sequence shown here is derived from an EMBL/GenBank/DDBJ whole genome shotgun (WGS) entry which is preliminary data.</text>
</comment>
<name>A0ABV1T1T9_9ACTN</name>
<dbReference type="EMBL" id="JBEOZY010000028">
    <property type="protein sequence ID" value="MER6167579.1"/>
    <property type="molecule type" value="Genomic_DNA"/>
</dbReference>
<dbReference type="RefSeq" id="WP_352149028.1">
    <property type="nucleotide sequence ID" value="NZ_JBEOZY010000028.1"/>
</dbReference>
<evidence type="ECO:0000313" key="3">
    <source>
        <dbReference type="EMBL" id="MER6167579.1"/>
    </source>
</evidence>
<evidence type="ECO:0000256" key="2">
    <source>
        <dbReference type="SAM" id="Phobius"/>
    </source>
</evidence>
<proteinExistence type="predicted"/>
<protein>
    <submittedName>
        <fullName evidence="3">CU044_5270 family protein</fullName>
    </submittedName>
</protein>
<feature type="compositionally biased region" description="Basic and acidic residues" evidence="1">
    <location>
        <begin position="1"/>
        <end position="26"/>
    </location>
</feature>
<keyword evidence="2" id="KW-0812">Transmembrane</keyword>
<sequence>MKKPAKRSERHDVMDVLADARPDALDPARLTDPTRQRQDLARIVAEPADSRSARRWTGFRPLGAVALTAVAASVVVAVGTSGAQAPGDRSVAGPASPTTTRTPGAGEDVRVDGRIELLSAARNAETASAKGTYWQTTTQSRYLNVAEANGQTFAVSNTSTEQWSVGVRPGNQSLMVTGLDAMIQPWTAADKARWHAAGSPDTVSIDAGQKNGTRRAYALGTDRPTVMRTNVDGDIYAVGPDNVSYEDLQKLPSTSEELRRYLEGLYARETSADNAGAGRSAFVLRQAGNLATMPVKPAVRAAAYRVMAELPGVRVVRHVTDPLGREGVGVEFPDTYRTAAGTTRQRLVIDPATGAMLCDQDLLVEPSTGAEEAGLKAGTTLNYRATTRMSWGERQITVPENAGS</sequence>
<evidence type="ECO:0000313" key="4">
    <source>
        <dbReference type="Proteomes" id="UP001496720"/>
    </source>
</evidence>
<evidence type="ECO:0000256" key="1">
    <source>
        <dbReference type="SAM" id="MobiDB-lite"/>
    </source>
</evidence>
<reference evidence="3 4" key="1">
    <citation type="submission" date="2024-06" db="EMBL/GenBank/DDBJ databases">
        <title>The Natural Products Discovery Center: Release of the First 8490 Sequenced Strains for Exploring Actinobacteria Biosynthetic Diversity.</title>
        <authorList>
            <person name="Kalkreuter E."/>
            <person name="Kautsar S.A."/>
            <person name="Yang D."/>
            <person name="Bader C.D."/>
            <person name="Teijaro C.N."/>
            <person name="Fluegel L."/>
            <person name="Davis C.M."/>
            <person name="Simpson J.R."/>
            <person name="Lauterbach L."/>
            <person name="Steele A.D."/>
            <person name="Gui C."/>
            <person name="Meng S."/>
            <person name="Li G."/>
            <person name="Viehrig K."/>
            <person name="Ye F."/>
            <person name="Su P."/>
            <person name="Kiefer A.F."/>
            <person name="Nichols A."/>
            <person name="Cepeda A.J."/>
            <person name="Yan W."/>
            <person name="Fan B."/>
            <person name="Jiang Y."/>
            <person name="Adhikari A."/>
            <person name="Zheng C.-J."/>
            <person name="Schuster L."/>
            <person name="Cowan T.M."/>
            <person name="Smanski M.J."/>
            <person name="Chevrette M.G."/>
            <person name="De Carvalho L.P.S."/>
            <person name="Shen B."/>
        </authorList>
    </citation>
    <scope>NUCLEOTIDE SEQUENCE [LARGE SCALE GENOMIC DNA]</scope>
    <source>
        <strain evidence="3 4">NPDC001615</strain>
    </source>
</reference>
<accession>A0ABV1T1T9</accession>
<feature type="region of interest" description="Disordered" evidence="1">
    <location>
        <begin position="82"/>
        <end position="107"/>
    </location>
</feature>